<dbReference type="Gene3D" id="3.20.20.70">
    <property type="entry name" value="Aldolase class I"/>
    <property type="match status" value="1"/>
</dbReference>
<dbReference type="InterPro" id="IPR013785">
    <property type="entry name" value="Aldolase_TIM"/>
</dbReference>
<dbReference type="NCBIfam" id="TIGR00419">
    <property type="entry name" value="tim"/>
    <property type="match status" value="1"/>
</dbReference>
<comment type="subcellular location">
    <subcellularLocation>
        <location evidence="7 8">Cytoplasm</location>
    </subcellularLocation>
</comment>
<dbReference type="GO" id="GO:0046166">
    <property type="term" value="P:glyceraldehyde-3-phosphate biosynthetic process"/>
    <property type="evidence" value="ECO:0007669"/>
    <property type="project" value="TreeGrafter"/>
</dbReference>
<protein>
    <recommendedName>
        <fullName evidence="7 8">Triosephosphate isomerase</fullName>
        <shortName evidence="7">TIM</shortName>
        <shortName evidence="7">TPI</shortName>
        <ecNumber evidence="7 8">5.3.1.1</ecNumber>
    </recommendedName>
    <alternativeName>
        <fullName evidence="7">Triose-phosphate isomerase</fullName>
    </alternativeName>
</protein>
<dbReference type="InterPro" id="IPR035990">
    <property type="entry name" value="TIM_sf"/>
</dbReference>
<accession>A0A2H0UDX9</accession>
<feature type="binding site" evidence="7">
    <location>
        <begin position="236"/>
        <end position="237"/>
    </location>
    <ligand>
        <name>substrate</name>
    </ligand>
</feature>
<evidence type="ECO:0000313" key="9">
    <source>
        <dbReference type="EMBL" id="PIR84560.1"/>
    </source>
</evidence>
<dbReference type="PROSITE" id="PS51440">
    <property type="entry name" value="TIM_2"/>
    <property type="match status" value="1"/>
</dbReference>
<dbReference type="CDD" id="cd00311">
    <property type="entry name" value="TIM"/>
    <property type="match status" value="1"/>
</dbReference>
<dbReference type="GO" id="GO:0004807">
    <property type="term" value="F:triose-phosphate isomerase activity"/>
    <property type="evidence" value="ECO:0007669"/>
    <property type="project" value="UniProtKB-UniRule"/>
</dbReference>
<dbReference type="PROSITE" id="PS00171">
    <property type="entry name" value="TIM_1"/>
    <property type="match status" value="1"/>
</dbReference>
<dbReference type="InterPro" id="IPR020861">
    <property type="entry name" value="Triosephosphate_isomerase_AS"/>
</dbReference>
<dbReference type="InterPro" id="IPR000652">
    <property type="entry name" value="Triosephosphate_isomerase"/>
</dbReference>
<dbReference type="PANTHER" id="PTHR21139:SF42">
    <property type="entry name" value="TRIOSEPHOSPHATE ISOMERASE"/>
    <property type="match status" value="1"/>
</dbReference>
<evidence type="ECO:0000256" key="6">
    <source>
        <dbReference type="ARBA" id="ARBA00023235"/>
    </source>
</evidence>
<dbReference type="GO" id="GO:0006094">
    <property type="term" value="P:gluconeogenesis"/>
    <property type="evidence" value="ECO:0007669"/>
    <property type="project" value="UniProtKB-UniRule"/>
</dbReference>
<comment type="caution">
    <text evidence="9">The sequence shown here is derived from an EMBL/GenBank/DDBJ whole genome shotgun (WGS) entry which is preliminary data.</text>
</comment>
<evidence type="ECO:0000256" key="4">
    <source>
        <dbReference type="ARBA" id="ARBA00022490"/>
    </source>
</evidence>
<dbReference type="GO" id="GO:0019563">
    <property type="term" value="P:glycerol catabolic process"/>
    <property type="evidence" value="ECO:0007669"/>
    <property type="project" value="TreeGrafter"/>
</dbReference>
<comment type="pathway">
    <text evidence="1 7 8">Carbohydrate degradation; glycolysis; D-glyceraldehyde 3-phosphate from glycerone phosphate: step 1/1.</text>
</comment>
<name>A0A2H0UDX9_9BACT</name>
<organism evidence="9 10">
    <name type="scientific">Candidatus Kaiserbacteria bacterium CG10_big_fil_rev_8_21_14_0_10_47_16</name>
    <dbReference type="NCBI Taxonomy" id="1974608"/>
    <lineage>
        <taxon>Bacteria</taxon>
        <taxon>Candidatus Kaiseribacteriota</taxon>
    </lineage>
</organism>
<dbReference type="Pfam" id="PF00121">
    <property type="entry name" value="TIM"/>
    <property type="match status" value="1"/>
</dbReference>
<evidence type="ECO:0000256" key="8">
    <source>
        <dbReference type="RuleBase" id="RU363013"/>
    </source>
</evidence>
<keyword evidence="5 7" id="KW-0324">Glycolysis</keyword>
<dbReference type="EC" id="5.3.1.1" evidence="7 8"/>
<comment type="catalytic activity">
    <reaction evidence="7 8">
        <text>D-glyceraldehyde 3-phosphate = dihydroxyacetone phosphate</text>
        <dbReference type="Rhea" id="RHEA:18585"/>
        <dbReference type="ChEBI" id="CHEBI:57642"/>
        <dbReference type="ChEBI" id="CHEBI:59776"/>
        <dbReference type="EC" id="5.3.1.1"/>
    </reaction>
</comment>
<evidence type="ECO:0000256" key="1">
    <source>
        <dbReference type="ARBA" id="ARBA00004680"/>
    </source>
</evidence>
<evidence type="ECO:0000256" key="3">
    <source>
        <dbReference type="ARBA" id="ARBA00022432"/>
    </source>
</evidence>
<feature type="active site" description="Proton acceptor" evidence="7">
    <location>
        <position position="169"/>
    </location>
</feature>
<keyword evidence="6 7" id="KW-0413">Isomerase</keyword>
<dbReference type="HAMAP" id="MF_00147_B">
    <property type="entry name" value="TIM_B"/>
    <property type="match status" value="1"/>
</dbReference>
<comment type="subunit">
    <text evidence="7 8">Homodimer.</text>
</comment>
<keyword evidence="4 7" id="KW-0963">Cytoplasm</keyword>
<dbReference type="PANTHER" id="PTHR21139">
    <property type="entry name" value="TRIOSEPHOSPHATE ISOMERASE"/>
    <property type="match status" value="1"/>
</dbReference>
<proteinExistence type="inferred from homology"/>
<dbReference type="SUPFAM" id="SSF51351">
    <property type="entry name" value="Triosephosphate isomerase (TIM)"/>
    <property type="match status" value="1"/>
</dbReference>
<feature type="active site" description="Electrophile" evidence="7">
    <location>
        <position position="99"/>
    </location>
</feature>
<dbReference type="InterPro" id="IPR022896">
    <property type="entry name" value="TrioseP_Isoase_bac/euk"/>
</dbReference>
<dbReference type="UniPathway" id="UPA00109">
    <property type="reaction ID" value="UER00189"/>
</dbReference>
<dbReference type="AlphaFoldDB" id="A0A2H0UDX9"/>
<evidence type="ECO:0000313" key="10">
    <source>
        <dbReference type="Proteomes" id="UP000229344"/>
    </source>
</evidence>
<reference evidence="10" key="1">
    <citation type="submission" date="2017-09" db="EMBL/GenBank/DDBJ databases">
        <title>Depth-based differentiation of microbial function through sediment-hosted aquifers and enrichment of novel symbionts in the deep terrestrial subsurface.</title>
        <authorList>
            <person name="Probst A.J."/>
            <person name="Ladd B."/>
            <person name="Jarett J.K."/>
            <person name="Geller-Mcgrath D.E."/>
            <person name="Sieber C.M.K."/>
            <person name="Emerson J.B."/>
            <person name="Anantharaman K."/>
            <person name="Thomas B.C."/>
            <person name="Malmstrom R."/>
            <person name="Stieglmeier M."/>
            <person name="Klingl A."/>
            <person name="Woyke T."/>
            <person name="Ryan C.M."/>
            <person name="Banfield J.F."/>
        </authorList>
    </citation>
    <scope>NUCLEOTIDE SEQUENCE [LARGE SCALE GENOMIC DNA]</scope>
</reference>
<evidence type="ECO:0000256" key="2">
    <source>
        <dbReference type="ARBA" id="ARBA00007422"/>
    </source>
</evidence>
<gene>
    <name evidence="7" type="primary">tpiA</name>
    <name evidence="9" type="ORF">COU16_03215</name>
</gene>
<dbReference type="UniPathway" id="UPA00138"/>
<sequence length="257" mass="27585">MKATHTPLVIANWKMNPGTLAGATRLFKETQTAVSRSTGVTVVVAPPAVYLAECARRLKSKKLLLGAQNVYFEKLGAYTGEIGMSMLKSMHALHVILGHSERRARGETSEQVAQKLQAVLKDGGTAIVCVGERERDSHGQYLGTVEEQVRKSLSGLSKNKLGNVVIAYEPVWAIGTGNTATPEDAHEMKLFIQKVLSDMFGRVALARVRIIYGGSVTKQNADALLKDGEVDGFLVGGASLRASEFAQIVKAAQAYGS</sequence>
<dbReference type="Proteomes" id="UP000229344">
    <property type="component" value="Unassembled WGS sequence"/>
</dbReference>
<feature type="binding site" evidence="7">
    <location>
        <begin position="12"/>
        <end position="14"/>
    </location>
    <ligand>
        <name>substrate</name>
    </ligand>
</feature>
<feature type="binding site" evidence="7">
    <location>
        <position position="175"/>
    </location>
    <ligand>
        <name>substrate</name>
    </ligand>
</feature>
<keyword evidence="3 7" id="KW-0312">Gluconeogenesis</keyword>
<dbReference type="FunFam" id="3.20.20.70:FF:000016">
    <property type="entry name" value="Triosephosphate isomerase"/>
    <property type="match status" value="1"/>
</dbReference>
<evidence type="ECO:0000256" key="5">
    <source>
        <dbReference type="ARBA" id="ARBA00023152"/>
    </source>
</evidence>
<dbReference type="EMBL" id="PFBI01000006">
    <property type="protein sequence ID" value="PIR84560.1"/>
    <property type="molecule type" value="Genomic_DNA"/>
</dbReference>
<comment type="function">
    <text evidence="7">Involved in the gluconeogenesis. Catalyzes stereospecifically the conversion of dihydroxyacetone phosphate (DHAP) to D-glyceraldehyde-3-phosphate (G3P).</text>
</comment>
<dbReference type="GO" id="GO:0006096">
    <property type="term" value="P:glycolytic process"/>
    <property type="evidence" value="ECO:0007669"/>
    <property type="project" value="UniProtKB-UniRule"/>
</dbReference>
<evidence type="ECO:0000256" key="7">
    <source>
        <dbReference type="HAMAP-Rule" id="MF_00147"/>
    </source>
</evidence>
<comment type="similarity">
    <text evidence="2 7 8">Belongs to the triosephosphate isomerase family.</text>
</comment>
<feature type="binding site" evidence="7">
    <location>
        <position position="215"/>
    </location>
    <ligand>
        <name>substrate</name>
    </ligand>
</feature>
<dbReference type="GO" id="GO:0005829">
    <property type="term" value="C:cytosol"/>
    <property type="evidence" value="ECO:0007669"/>
    <property type="project" value="TreeGrafter"/>
</dbReference>
<comment type="pathway">
    <text evidence="7 8">Carbohydrate biosynthesis; gluconeogenesis.</text>
</comment>